<name>A0AB34JCU0_PRYPA</name>
<dbReference type="GO" id="GO:0016020">
    <property type="term" value="C:membrane"/>
    <property type="evidence" value="ECO:0007669"/>
    <property type="project" value="UniProtKB-SubCell"/>
</dbReference>
<evidence type="ECO:0000256" key="3">
    <source>
        <dbReference type="ARBA" id="ARBA00022692"/>
    </source>
</evidence>
<evidence type="ECO:0000256" key="4">
    <source>
        <dbReference type="ARBA" id="ARBA00022737"/>
    </source>
</evidence>
<evidence type="ECO:0008006" key="10">
    <source>
        <dbReference type="Google" id="ProtNLM"/>
    </source>
</evidence>
<protein>
    <recommendedName>
        <fullName evidence="10">ADP,ATP carrier protein</fullName>
    </recommendedName>
</protein>
<keyword evidence="2 7" id="KW-0813">Transport</keyword>
<evidence type="ECO:0000313" key="9">
    <source>
        <dbReference type="Proteomes" id="UP001515480"/>
    </source>
</evidence>
<proteinExistence type="inferred from homology"/>
<dbReference type="InterPro" id="IPR018108">
    <property type="entry name" value="MCP_transmembrane"/>
</dbReference>
<keyword evidence="5 6" id="KW-0472">Membrane</keyword>
<feature type="repeat" description="Solcar" evidence="6">
    <location>
        <begin position="234"/>
        <end position="322"/>
    </location>
</feature>
<evidence type="ECO:0000256" key="6">
    <source>
        <dbReference type="PROSITE-ProRule" id="PRU00282"/>
    </source>
</evidence>
<evidence type="ECO:0000256" key="5">
    <source>
        <dbReference type="ARBA" id="ARBA00023136"/>
    </source>
</evidence>
<dbReference type="PROSITE" id="PS50920">
    <property type="entry name" value="SOLCAR"/>
    <property type="match status" value="3"/>
</dbReference>
<dbReference type="Gene3D" id="1.50.40.10">
    <property type="entry name" value="Mitochondrial carrier domain"/>
    <property type="match status" value="1"/>
</dbReference>
<keyword evidence="4" id="KW-0677">Repeat</keyword>
<keyword evidence="3 6" id="KW-0812">Transmembrane</keyword>
<comment type="caution">
    <text evidence="8">The sequence shown here is derived from an EMBL/GenBank/DDBJ whole genome shotgun (WGS) entry which is preliminary data.</text>
</comment>
<keyword evidence="9" id="KW-1185">Reference proteome</keyword>
<dbReference type="Proteomes" id="UP001515480">
    <property type="component" value="Unassembled WGS sequence"/>
</dbReference>
<organism evidence="8 9">
    <name type="scientific">Prymnesium parvum</name>
    <name type="common">Toxic golden alga</name>
    <dbReference type="NCBI Taxonomy" id="97485"/>
    <lineage>
        <taxon>Eukaryota</taxon>
        <taxon>Haptista</taxon>
        <taxon>Haptophyta</taxon>
        <taxon>Prymnesiophyceae</taxon>
        <taxon>Prymnesiales</taxon>
        <taxon>Prymnesiaceae</taxon>
        <taxon>Prymnesium</taxon>
    </lineage>
</organism>
<reference evidence="8 9" key="1">
    <citation type="journal article" date="2024" name="Science">
        <title>Giant polyketide synthase enzymes in the biosynthesis of giant marine polyether toxins.</title>
        <authorList>
            <person name="Fallon T.R."/>
            <person name="Shende V.V."/>
            <person name="Wierzbicki I.H."/>
            <person name="Pendleton A.L."/>
            <person name="Watervoot N.F."/>
            <person name="Auber R.P."/>
            <person name="Gonzalez D.J."/>
            <person name="Wisecaver J.H."/>
            <person name="Moore B.S."/>
        </authorList>
    </citation>
    <scope>NUCLEOTIDE SEQUENCE [LARGE SCALE GENOMIC DNA]</scope>
    <source>
        <strain evidence="8 9">12B1</strain>
    </source>
</reference>
<evidence type="ECO:0000256" key="2">
    <source>
        <dbReference type="ARBA" id="ARBA00022448"/>
    </source>
</evidence>
<dbReference type="InterPro" id="IPR002067">
    <property type="entry name" value="MCP"/>
</dbReference>
<feature type="repeat" description="Solcar" evidence="6">
    <location>
        <begin position="140"/>
        <end position="223"/>
    </location>
</feature>
<dbReference type="PRINTS" id="PR00926">
    <property type="entry name" value="MITOCARRIER"/>
</dbReference>
<dbReference type="PANTHER" id="PTHR24089">
    <property type="entry name" value="SOLUTE CARRIER FAMILY 25"/>
    <property type="match status" value="1"/>
</dbReference>
<dbReference type="GO" id="GO:0055085">
    <property type="term" value="P:transmembrane transport"/>
    <property type="evidence" value="ECO:0007669"/>
    <property type="project" value="InterPro"/>
</dbReference>
<dbReference type="Pfam" id="PF00153">
    <property type="entry name" value="Mito_carr"/>
    <property type="match status" value="3"/>
</dbReference>
<evidence type="ECO:0000313" key="8">
    <source>
        <dbReference type="EMBL" id="KAL1519810.1"/>
    </source>
</evidence>
<sequence>MSGSRVWVEEQLQRLPDSTITSISGSISGFAATFAKQPLQRIKWIRQIDSGRCVPYSELVSSTIRRDGLLGLFRGSTAGIIRNVPHSMLVYSIYPKCEHFVLAKQQQVGGSLLGLPCPQSLARLLGCEAAHTDLSSGGKVAFSTRFWAGYATLMCATMVTHPLDTIRVRISVTSSNEGLAAVLRGVQQTGGVRALYHGYGATLLGAGPRGAVGFGVFETLKEFTESSGVLQGQPLSFRKLLFGYIAGLCAETLIYPIDTVRRRQQALGDASPLSQRGALSAIVLLFRHEGISGAFKGISLNLFKNPIATAVSFTINDLVKDLLGYRGKERKEGGSF</sequence>
<dbReference type="SUPFAM" id="SSF103506">
    <property type="entry name" value="Mitochondrial carrier"/>
    <property type="match status" value="1"/>
</dbReference>
<comment type="similarity">
    <text evidence="7">Belongs to the mitochondrial carrier (TC 2.A.29) family.</text>
</comment>
<feature type="repeat" description="Solcar" evidence="6">
    <location>
        <begin position="16"/>
        <end position="100"/>
    </location>
</feature>
<comment type="subcellular location">
    <subcellularLocation>
        <location evidence="1">Membrane</location>
        <topology evidence="1">Multi-pass membrane protein</topology>
    </subcellularLocation>
</comment>
<dbReference type="AlphaFoldDB" id="A0AB34JCU0"/>
<evidence type="ECO:0000256" key="7">
    <source>
        <dbReference type="RuleBase" id="RU000488"/>
    </source>
</evidence>
<dbReference type="InterPro" id="IPR023395">
    <property type="entry name" value="MCP_dom_sf"/>
</dbReference>
<evidence type="ECO:0000256" key="1">
    <source>
        <dbReference type="ARBA" id="ARBA00004141"/>
    </source>
</evidence>
<accession>A0AB34JCU0</accession>
<gene>
    <name evidence="8" type="ORF">AB1Y20_023317</name>
</gene>
<dbReference type="EMBL" id="JBGBPQ010000009">
    <property type="protein sequence ID" value="KAL1519810.1"/>
    <property type="molecule type" value="Genomic_DNA"/>
</dbReference>